<evidence type="ECO:0008006" key="4">
    <source>
        <dbReference type="Google" id="ProtNLM"/>
    </source>
</evidence>
<gene>
    <name evidence="2" type="ORF">D5F01_LYC01552</name>
</gene>
<feature type="region of interest" description="Disordered" evidence="1">
    <location>
        <begin position="1"/>
        <end position="36"/>
    </location>
</feature>
<proteinExistence type="predicted"/>
<evidence type="ECO:0000313" key="3">
    <source>
        <dbReference type="Proteomes" id="UP000424527"/>
    </source>
</evidence>
<protein>
    <recommendedName>
        <fullName evidence="4">C-type lectin domain-containing protein</fullName>
    </recommendedName>
</protein>
<comment type="caution">
    <text evidence="2">The sequence shown here is derived from an EMBL/GenBank/DDBJ whole genome shotgun (WGS) entry which is preliminary data.</text>
</comment>
<organism evidence="2 3">
    <name type="scientific">Larimichthys crocea</name>
    <name type="common">Large yellow croaker</name>
    <name type="synonym">Pseudosciaena crocea</name>
    <dbReference type="NCBI Taxonomy" id="215358"/>
    <lineage>
        <taxon>Eukaryota</taxon>
        <taxon>Metazoa</taxon>
        <taxon>Chordata</taxon>
        <taxon>Craniata</taxon>
        <taxon>Vertebrata</taxon>
        <taxon>Euteleostomi</taxon>
        <taxon>Actinopterygii</taxon>
        <taxon>Neopterygii</taxon>
        <taxon>Teleostei</taxon>
        <taxon>Neoteleostei</taxon>
        <taxon>Acanthomorphata</taxon>
        <taxon>Eupercaria</taxon>
        <taxon>Sciaenidae</taxon>
        <taxon>Larimichthys</taxon>
    </lineage>
</organism>
<reference evidence="2 3" key="1">
    <citation type="submission" date="2019-07" db="EMBL/GenBank/DDBJ databases">
        <title>Chromosome genome assembly for large yellow croaker.</title>
        <authorList>
            <person name="Xiao S."/>
        </authorList>
    </citation>
    <scope>NUCLEOTIDE SEQUENCE [LARGE SCALE GENOMIC DNA]</scope>
    <source>
        <strain evidence="2">JMULYC20181020</strain>
        <tissue evidence="2">Muscle</tissue>
    </source>
</reference>
<keyword evidence="3" id="KW-1185">Reference proteome</keyword>
<name>A0A6G0J626_LARCR</name>
<dbReference type="Proteomes" id="UP000424527">
    <property type="component" value="Unassembled WGS sequence"/>
</dbReference>
<dbReference type="InterPro" id="IPR016187">
    <property type="entry name" value="CTDL_fold"/>
</dbReference>
<dbReference type="EMBL" id="REGW02000002">
    <property type="protein sequence ID" value="KAE8299160.1"/>
    <property type="molecule type" value="Genomic_DNA"/>
</dbReference>
<evidence type="ECO:0000313" key="2">
    <source>
        <dbReference type="EMBL" id="KAE8299160.1"/>
    </source>
</evidence>
<sequence>MDQPESEYLREEEPLPYEEPALMRQEQDNQASGLRSCPGVSYEGKCYEFFRGPKKAVDAEFFCQQQFHEIHAPGSEDSDIWIAVALSGWMDPDGPTDWLSGEPNHTSNLETASKCCQVESSTTSRVGNLKLSSAPILSERARSSCRVITQSIRY</sequence>
<dbReference type="SUPFAM" id="SSF56436">
    <property type="entry name" value="C-type lectin-like"/>
    <property type="match status" value="1"/>
</dbReference>
<accession>A0A6G0J626</accession>
<evidence type="ECO:0000256" key="1">
    <source>
        <dbReference type="SAM" id="MobiDB-lite"/>
    </source>
</evidence>
<dbReference type="AlphaFoldDB" id="A0A6G0J626"/>